<proteinExistence type="predicted"/>
<keyword evidence="2" id="KW-1185">Reference proteome</keyword>
<comment type="caution">
    <text evidence="1">The sequence shown here is derived from an EMBL/GenBank/DDBJ whole genome shotgun (WGS) entry which is preliminary data.</text>
</comment>
<dbReference type="InterPro" id="IPR013433">
    <property type="entry name" value="PHA_gran_rgn"/>
</dbReference>
<dbReference type="Proteomes" id="UP000432089">
    <property type="component" value="Unassembled WGS sequence"/>
</dbReference>
<dbReference type="EMBL" id="VZDO01000008">
    <property type="protein sequence ID" value="KAB0679881.1"/>
    <property type="molecule type" value="Genomic_DNA"/>
</dbReference>
<evidence type="ECO:0000313" key="1">
    <source>
        <dbReference type="EMBL" id="KAB0679881.1"/>
    </source>
</evidence>
<dbReference type="RefSeq" id="WP_150970000.1">
    <property type="nucleotide sequence ID" value="NZ_VZDO01000008.1"/>
</dbReference>
<gene>
    <name evidence="1" type="ORF">F6X38_11700</name>
</gene>
<evidence type="ECO:0000313" key="2">
    <source>
        <dbReference type="Proteomes" id="UP000432089"/>
    </source>
</evidence>
<name>A0A7V7TZY3_9HYPH</name>
<organism evidence="1 2">
    <name type="scientific">Plantimonas leprariae</name>
    <dbReference type="NCBI Taxonomy" id="2615207"/>
    <lineage>
        <taxon>Bacteria</taxon>
        <taxon>Pseudomonadati</taxon>
        <taxon>Pseudomonadota</taxon>
        <taxon>Alphaproteobacteria</taxon>
        <taxon>Hyphomicrobiales</taxon>
        <taxon>Aurantimonadaceae</taxon>
        <taxon>Plantimonas</taxon>
    </lineage>
</organism>
<sequence length="103" mass="11538">MSDTIKIDIPHKLTRDVARQRISEGFGRMRSQAVGGMLKFEDTWNGDRLDFRAGMLGQSVVGHLDILDDHIHVEVELPTFLAAIANKIKATIAREGQVLLEKK</sequence>
<reference evidence="1 2" key="1">
    <citation type="submission" date="2019-09" db="EMBL/GenBank/DDBJ databases">
        <title>YIM 132180 draft genome.</title>
        <authorList>
            <person name="Zhang K."/>
        </authorList>
    </citation>
    <scope>NUCLEOTIDE SEQUENCE [LARGE SCALE GENOMIC DNA]</scope>
    <source>
        <strain evidence="1 2">YIM 132180</strain>
    </source>
</reference>
<accession>A0A7V7TZY3</accession>
<evidence type="ECO:0008006" key="3">
    <source>
        <dbReference type="Google" id="ProtNLM"/>
    </source>
</evidence>
<dbReference type="Pfam" id="PF09650">
    <property type="entry name" value="PHA_gran_rgn"/>
    <property type="match status" value="1"/>
</dbReference>
<dbReference type="AlphaFoldDB" id="A0A7V7TZY3"/>
<protein>
    <recommendedName>
        <fullName evidence="3">Polyhydroxyalkanoic acid synthase</fullName>
    </recommendedName>
</protein>